<dbReference type="InterPro" id="IPR010060">
    <property type="entry name" value="NRPS_synth"/>
</dbReference>
<evidence type="ECO:0000256" key="2">
    <source>
        <dbReference type="ARBA" id="ARBA00006432"/>
    </source>
</evidence>
<dbReference type="Pfam" id="PF13193">
    <property type="entry name" value="AMP-binding_C"/>
    <property type="match status" value="1"/>
</dbReference>
<name>A0A507ZW78_9GAMM</name>
<keyword evidence="4" id="KW-0597">Phosphoprotein</keyword>
<dbReference type="PROSITE" id="PS00012">
    <property type="entry name" value="PHOSPHOPANTETHEINE"/>
    <property type="match status" value="1"/>
</dbReference>
<dbReference type="GO" id="GO:0003824">
    <property type="term" value="F:catalytic activity"/>
    <property type="evidence" value="ECO:0007669"/>
    <property type="project" value="InterPro"/>
</dbReference>
<dbReference type="NCBIfam" id="TIGR01720">
    <property type="entry name" value="NRPS-para261"/>
    <property type="match status" value="1"/>
</dbReference>
<dbReference type="InterPro" id="IPR020806">
    <property type="entry name" value="PKS_PP-bd"/>
</dbReference>
<dbReference type="InterPro" id="IPR036736">
    <property type="entry name" value="ACP-like_sf"/>
</dbReference>
<dbReference type="InterPro" id="IPR009081">
    <property type="entry name" value="PP-bd_ACP"/>
</dbReference>
<dbReference type="InterPro" id="IPR010071">
    <property type="entry name" value="AA_adenyl_dom"/>
</dbReference>
<dbReference type="PROSITE" id="PS50075">
    <property type="entry name" value="CARRIER"/>
    <property type="match status" value="1"/>
</dbReference>
<evidence type="ECO:0000256" key="1">
    <source>
        <dbReference type="ARBA" id="ARBA00001957"/>
    </source>
</evidence>
<dbReference type="Pfam" id="PF18563">
    <property type="entry name" value="TubC_N"/>
    <property type="match status" value="1"/>
</dbReference>
<comment type="similarity">
    <text evidence="2">Belongs to the ATP-dependent AMP-binding enzyme family.</text>
</comment>
<comment type="cofactor">
    <cofactor evidence="1">
        <name>pantetheine 4'-phosphate</name>
        <dbReference type="ChEBI" id="CHEBI:47942"/>
    </cofactor>
</comment>
<organism evidence="5 6">
    <name type="scientific">Marilutibacter maris</name>
    <dbReference type="NCBI Taxonomy" id="1605891"/>
    <lineage>
        <taxon>Bacteria</taxon>
        <taxon>Pseudomonadati</taxon>
        <taxon>Pseudomonadota</taxon>
        <taxon>Gammaproteobacteria</taxon>
        <taxon>Lysobacterales</taxon>
        <taxon>Lysobacteraceae</taxon>
        <taxon>Marilutibacter</taxon>
    </lineage>
</organism>
<dbReference type="InterPro" id="IPR023213">
    <property type="entry name" value="CAT-like_dom_sf"/>
</dbReference>
<dbReference type="RefSeq" id="WP_141483171.1">
    <property type="nucleotide sequence ID" value="NZ_VICD02000295.1"/>
</dbReference>
<dbReference type="InterPro" id="IPR041464">
    <property type="entry name" value="TubC_N"/>
</dbReference>
<accession>A0A507ZW78</accession>
<dbReference type="SUPFAM" id="SSF47336">
    <property type="entry name" value="ACP-like"/>
    <property type="match status" value="1"/>
</dbReference>
<dbReference type="CDD" id="cd19543">
    <property type="entry name" value="DCL_NRPS"/>
    <property type="match status" value="1"/>
</dbReference>
<dbReference type="InterPro" id="IPR006162">
    <property type="entry name" value="Ppantetheine_attach_site"/>
</dbReference>
<sequence>MSESIVGLLREVEANKVVLHVENGKLAFIAAEGGFPENLKKRVVAAKQALIEYLLEEQASDIADRVDALSVPGIVASAGSSGIPLSFGQARLWTIDKLDGGSSQYNLSTVLRVEGDLDMRTLESALAGLIRRHDVLRTRFVDNDGWPSQEILDRVAVPLRTVDLRHLPEGERDAEARRLMQVEASTPFDLGQGTLLRTLVVVVGDGSYRVLFAHHHIVSDGWSIAVLLREFSELYTATYENRAHRLPPLSIRYADYAVWQREQLHCEDFQRQLDYWDNQLRGIPALHALPLDRPRPADRSFEGACHRQILAPELCGALRGHAQTQGATLFMVLQTAFALLLARLSQERDIVVGTPVAGRILPELEPLMGFFVNSLVLRTRLVGNPSWRELLAAQRKVVVDAFEHQHVPFDMLIERLNPERGLGHDPVFQIVFGFNNNAQESLSLPGLRVDLQAADVELAKTDIEVTVMEHADGLSIDWNYRVDLFDEATIAAFCRAYAVLLEGVVADADRPVFDIPLMSQSDIDIELGYSRGPGCLVERQGIGEVFSSVADERSDADAMICGERRMSYAALDSRSDRMARYLRAMGVRDGARIGISLPRSMEQLIAVMGVLKAGAAYVPIELDLPRGRVAAIVADAGIEWMLVVNDHVVSHSLSGVDLLLMDGASSDAGWMAEFEDGEPLPTVPGSALAYVLYTSGSSGTPKGVMISHAAALNYLRFAARRYLDDDIVGGVVSSPLGFDATMTTLLAPLMAGKPIRLLPDGEDALPELAKCLFTGGEGWLFKITPAHLEALSYLAGSPCQAPHRVVVGGEQLLSATLRQWKGTLLPRGRFVNEYGPTEATVGCSICEIASEEDLGAASVRAAVAIGHPIDGAELYVIGEGGALQPPGAIGELHIGGAGLAAGYCNLPTLSTERFVSNPVAPGRVYRSGDLVRRLPDGQLEFVCRKDEQVKLRGFRIELGEIEHVLRSVDGVHDAVVAARQRGTRKEQHLVAYVVVTEMQANVVDRCWSALSQHLPDYMRPSALMVMDSLPLTSNGKVDRKALPEPPAGEGRGRSAPGTETERLLCEVWGRVLQREDVGVDDNFFALGGDSILAIQMVASAGRAGLTVTTRQLFANQTIAQLAAQVALDEPSPMAAQDVDGETALLPVQRRFLADASGLRDHYNQAFMLTPPEGFDESALRAMIEVLLRRHDALRLRFRSENGGWIASHAALTDADVVAACSFEEIVDGVDVEAKVASICETYQSTLDIGRGPLIRAVLFGGAVRRLLIVIHHLVVDAVSWQVLLGDVEQAWKQYVEGRSLRVSPKTTSFQQWAQALLEMSTSEHVAAQRGYWQAQAERNIQCHTQALVRDTRYRTIVLDEERTSALLTVCQTPYRTRVDEFLVAAVFAAVRRWLGVEALTVDMEHHGRDIDAIGMDVSETIGWFTTIFPLRLECPATDPETLICAVKEAVRAVPDKGVGFGLLRDIVGDPSLSQKPSLLLFNYLGRADAADRQDAAFSLANDAPGATVDGNRLRSHRLIMNGAVRNGRLTLSLEYAESEYAGAVVDELAGLVSRELAGLIDHCAGRQQGRYTPSDFPLANVDSRMLDAWQARHDLVRLYSATAMQQGMWFHSLIDRSAYVTQLYLDIQGDLDVSRLRAAWQAVVDRYDIFRTLFVGEGAQQHQLVLRAAGLPWQEVDWRGLDATAQEVKFETLRGGERERGFDPELAPLMRVVLCRTGEQHWRMLWSHHHSLLDGWSSAMVHREVLRNYFGMERSDLAQGAAEPYETYVSWLQRRDRTAALDYWRMLLAPVLHSTALPGDCVSDSHVRHGNLVRSLGSQASRALHDAARAHNTTVNTLVQFAWALLLSRLANESSAVFGAVVSGRPTEIAGVERMVGLFINTIPVVVDFQGDEEIAGAVAALHRQFSESAEHGWLPLAEITRRSGIAAGTSLFESILVFENYPLEEFSPDASLRIENVVSDVQDTYPLALGVFDGDEIEFSCNYFADRFTPAAIRRLLQRLCRILVQLPTCRRVSELSLVEAEELTQLRDSRNATEVAYDARPVQQQIAEQAQRTPASP</sequence>
<dbReference type="PANTHER" id="PTHR45398:SF1">
    <property type="entry name" value="ENZYME, PUTATIVE (JCVI)-RELATED"/>
    <property type="match status" value="1"/>
</dbReference>
<dbReference type="CDD" id="cd05930">
    <property type="entry name" value="A_NRPS"/>
    <property type="match status" value="1"/>
</dbReference>
<evidence type="ECO:0000313" key="6">
    <source>
        <dbReference type="Proteomes" id="UP000320431"/>
    </source>
</evidence>
<evidence type="ECO:0000313" key="5">
    <source>
        <dbReference type="EMBL" id="KAB8167324.1"/>
    </source>
</evidence>
<dbReference type="Pfam" id="PF00550">
    <property type="entry name" value="PP-binding"/>
    <property type="match status" value="1"/>
</dbReference>
<dbReference type="Gene3D" id="3.30.300.30">
    <property type="match status" value="1"/>
</dbReference>
<dbReference type="PANTHER" id="PTHR45398">
    <property type="match status" value="1"/>
</dbReference>
<dbReference type="Pfam" id="PF00668">
    <property type="entry name" value="Condensation"/>
    <property type="match status" value="3"/>
</dbReference>
<reference evidence="5 6" key="1">
    <citation type="submission" date="2019-10" db="EMBL/GenBank/DDBJ databases">
        <title>Lysobacter alkalisoli sp. nov., isolated from saline-alkaline soil.</title>
        <authorList>
            <person name="Sun J.-Q."/>
        </authorList>
    </citation>
    <scope>NUCLEOTIDE SEQUENCE [LARGE SCALE GENOMIC DNA]</scope>
    <source>
        <strain evidence="5 6">KCTC 42381</strain>
    </source>
</reference>
<dbReference type="SMART" id="SM00823">
    <property type="entry name" value="PKS_PP"/>
    <property type="match status" value="1"/>
</dbReference>
<proteinExistence type="inferred from homology"/>
<dbReference type="Gene3D" id="3.30.559.10">
    <property type="entry name" value="Chloramphenicol acetyltransferase-like domain"/>
    <property type="match status" value="3"/>
</dbReference>
<dbReference type="InterPro" id="IPR025110">
    <property type="entry name" value="AMP-bd_C"/>
</dbReference>
<dbReference type="FunFam" id="1.10.1200.10:FF:000005">
    <property type="entry name" value="Nonribosomal peptide synthetase 1"/>
    <property type="match status" value="1"/>
</dbReference>
<dbReference type="GO" id="GO:0031177">
    <property type="term" value="F:phosphopantetheine binding"/>
    <property type="evidence" value="ECO:0007669"/>
    <property type="project" value="InterPro"/>
</dbReference>
<dbReference type="InterPro" id="IPR001242">
    <property type="entry name" value="Condensation_dom"/>
</dbReference>
<keyword evidence="3" id="KW-0596">Phosphopantetheine</keyword>
<dbReference type="InterPro" id="IPR044894">
    <property type="entry name" value="TubC_N_sf"/>
</dbReference>
<evidence type="ECO:0000256" key="4">
    <source>
        <dbReference type="ARBA" id="ARBA00022553"/>
    </source>
</evidence>
<dbReference type="GO" id="GO:0044550">
    <property type="term" value="P:secondary metabolite biosynthetic process"/>
    <property type="evidence" value="ECO:0007669"/>
    <property type="project" value="UniProtKB-ARBA"/>
</dbReference>
<dbReference type="InterPro" id="IPR000873">
    <property type="entry name" value="AMP-dep_synth/lig_dom"/>
</dbReference>
<dbReference type="Gene3D" id="1.10.1200.10">
    <property type="entry name" value="ACP-like"/>
    <property type="match status" value="1"/>
</dbReference>
<dbReference type="FunFam" id="3.30.300.30:FF:000010">
    <property type="entry name" value="Enterobactin synthetase component F"/>
    <property type="match status" value="1"/>
</dbReference>
<dbReference type="Gene3D" id="3.30.559.30">
    <property type="entry name" value="Nonribosomal peptide synthetase, condensation domain"/>
    <property type="match status" value="3"/>
</dbReference>
<dbReference type="CDD" id="cd19531">
    <property type="entry name" value="LCL_NRPS-like"/>
    <property type="match status" value="1"/>
</dbReference>
<comment type="caution">
    <text evidence="5">The sequence shown here is derived from an EMBL/GenBank/DDBJ whole genome shotgun (WGS) entry which is preliminary data.</text>
</comment>
<dbReference type="InterPro" id="IPR020845">
    <property type="entry name" value="AMP-binding_CS"/>
</dbReference>
<dbReference type="EMBL" id="VICD02000295">
    <property type="protein sequence ID" value="KAB8167324.1"/>
    <property type="molecule type" value="Genomic_DNA"/>
</dbReference>
<dbReference type="Proteomes" id="UP000320431">
    <property type="component" value="Unassembled WGS sequence"/>
</dbReference>
<dbReference type="PROSITE" id="PS00455">
    <property type="entry name" value="AMP_BINDING"/>
    <property type="match status" value="1"/>
</dbReference>
<protein>
    <submittedName>
        <fullName evidence="5">Amino acid adenylation domain-containing protein</fullName>
    </submittedName>
</protein>
<feature type="non-terminal residue" evidence="5">
    <location>
        <position position="2059"/>
    </location>
</feature>
<dbReference type="Gene3D" id="3.40.50.980">
    <property type="match status" value="2"/>
</dbReference>
<dbReference type="SUPFAM" id="SSF52777">
    <property type="entry name" value="CoA-dependent acyltransferases"/>
    <property type="match status" value="6"/>
</dbReference>
<dbReference type="NCBIfam" id="TIGR01733">
    <property type="entry name" value="AA-adenyl-dom"/>
    <property type="match status" value="1"/>
</dbReference>
<evidence type="ECO:0000256" key="3">
    <source>
        <dbReference type="ARBA" id="ARBA00022450"/>
    </source>
</evidence>
<dbReference type="InterPro" id="IPR045851">
    <property type="entry name" value="AMP-bd_C_sf"/>
</dbReference>
<dbReference type="Gene3D" id="2.30.38.10">
    <property type="entry name" value="Luciferase, Domain 3"/>
    <property type="match status" value="1"/>
</dbReference>
<dbReference type="SUPFAM" id="SSF56801">
    <property type="entry name" value="Acetyl-CoA synthetase-like"/>
    <property type="match status" value="1"/>
</dbReference>
<dbReference type="Gene3D" id="1.10.10.1830">
    <property type="entry name" value="Non-ribosomal peptide synthase, adenylation domain"/>
    <property type="match status" value="1"/>
</dbReference>
<dbReference type="Pfam" id="PF00501">
    <property type="entry name" value="AMP-binding"/>
    <property type="match status" value="1"/>
</dbReference>
<gene>
    <name evidence="5" type="ORF">FKV24_016600</name>
</gene>